<feature type="transmembrane region" description="Helical" evidence="1">
    <location>
        <begin position="137"/>
        <end position="160"/>
    </location>
</feature>
<dbReference type="Pfam" id="PF03992">
    <property type="entry name" value="ABM"/>
    <property type="match status" value="1"/>
</dbReference>
<dbReference type="InterPro" id="IPR038762">
    <property type="entry name" value="ABM_predict"/>
</dbReference>
<dbReference type="EMBL" id="FNLF01000002">
    <property type="protein sequence ID" value="SDR12165.1"/>
    <property type="molecule type" value="Genomic_DNA"/>
</dbReference>
<dbReference type="STRING" id="47312.SAMN04489765_3317"/>
<gene>
    <name evidence="3" type="ORF">SAMN04489765_3317</name>
</gene>
<keyword evidence="1" id="KW-0812">Transmembrane</keyword>
<keyword evidence="1" id="KW-1133">Transmembrane helix</keyword>
<sequence>MPHTETRAEAGAAHKASLTSVARRIAPGREHEFLAWTDAGIALARTYRGFLGGGWVRAADDPELYFVIYRFASDEELDDWQRSRVRKHWLERCEGLAVETATHRLSGIEGWFDPQADGAGPVASPVAKVPPRWKQAVAIWLGFFPLSLLINFLVLPHLSFLPTHGWGLVGRTLIATLINTPLMVFLVLPWVTARIKPWLERRSLT</sequence>
<organism evidence="3 4">
    <name type="scientific">Tsukamurella pulmonis</name>
    <dbReference type="NCBI Taxonomy" id="47312"/>
    <lineage>
        <taxon>Bacteria</taxon>
        <taxon>Bacillati</taxon>
        <taxon>Actinomycetota</taxon>
        <taxon>Actinomycetes</taxon>
        <taxon>Mycobacteriales</taxon>
        <taxon>Tsukamurellaceae</taxon>
        <taxon>Tsukamurella</taxon>
    </lineage>
</organism>
<dbReference type="AlphaFoldDB" id="A0A1H1GG98"/>
<feature type="domain" description="ABM" evidence="2">
    <location>
        <begin position="24"/>
        <end position="91"/>
    </location>
</feature>
<name>A0A1H1GG98_9ACTN</name>
<keyword evidence="4" id="KW-1185">Reference proteome</keyword>
<dbReference type="InterPro" id="IPR011008">
    <property type="entry name" value="Dimeric_a/b-barrel"/>
</dbReference>
<evidence type="ECO:0000256" key="1">
    <source>
        <dbReference type="SAM" id="Phobius"/>
    </source>
</evidence>
<dbReference type="PANTHER" id="PTHR40057">
    <property type="entry name" value="SLR1162 PROTEIN"/>
    <property type="match status" value="1"/>
</dbReference>
<evidence type="ECO:0000313" key="3">
    <source>
        <dbReference type="EMBL" id="SDR12165.1"/>
    </source>
</evidence>
<dbReference type="OrthoDB" id="3902805at2"/>
<dbReference type="InterPro" id="IPR007138">
    <property type="entry name" value="ABM_dom"/>
</dbReference>
<keyword evidence="1" id="KW-0472">Membrane</keyword>
<protein>
    <recommendedName>
        <fullName evidence="2">ABM domain-containing protein</fullName>
    </recommendedName>
</protein>
<evidence type="ECO:0000313" key="4">
    <source>
        <dbReference type="Proteomes" id="UP000183053"/>
    </source>
</evidence>
<proteinExistence type="predicted"/>
<evidence type="ECO:0000259" key="2">
    <source>
        <dbReference type="Pfam" id="PF03992"/>
    </source>
</evidence>
<feature type="transmembrane region" description="Helical" evidence="1">
    <location>
        <begin position="172"/>
        <end position="193"/>
    </location>
</feature>
<dbReference type="SUPFAM" id="SSF54909">
    <property type="entry name" value="Dimeric alpha+beta barrel"/>
    <property type="match status" value="1"/>
</dbReference>
<dbReference type="RefSeq" id="WP_068529624.1">
    <property type="nucleotide sequence ID" value="NZ_FNLF01000002.1"/>
</dbReference>
<accession>A0A1H1GG98</accession>
<reference evidence="4" key="1">
    <citation type="submission" date="2016-10" db="EMBL/GenBank/DDBJ databases">
        <authorList>
            <person name="Varghese N."/>
            <person name="Submissions S."/>
        </authorList>
    </citation>
    <scope>NUCLEOTIDE SEQUENCE [LARGE SCALE GENOMIC DNA]</scope>
    <source>
        <strain evidence="4">DSM 44142</strain>
    </source>
</reference>
<dbReference type="PANTHER" id="PTHR40057:SF1">
    <property type="entry name" value="SLR1162 PROTEIN"/>
    <property type="match status" value="1"/>
</dbReference>
<dbReference type="Proteomes" id="UP000183053">
    <property type="component" value="Unassembled WGS sequence"/>
</dbReference>
<dbReference type="Gene3D" id="3.30.70.100">
    <property type="match status" value="1"/>
</dbReference>